<dbReference type="RefSeq" id="WP_090703662.1">
    <property type="nucleotide sequence ID" value="NZ_FNHH01000009.1"/>
</dbReference>
<dbReference type="PANTHER" id="PTHR21240:SF28">
    <property type="entry name" value="ISO-OROTATE DECARBOXYLASE (EUROFUNG)"/>
    <property type="match status" value="1"/>
</dbReference>
<dbReference type="OrthoDB" id="9777673at2"/>
<dbReference type="Gene3D" id="3.20.20.140">
    <property type="entry name" value="Metal-dependent hydrolases"/>
    <property type="match status" value="1"/>
</dbReference>
<dbReference type="GO" id="GO:0005737">
    <property type="term" value="C:cytoplasm"/>
    <property type="evidence" value="ECO:0007669"/>
    <property type="project" value="TreeGrafter"/>
</dbReference>
<dbReference type="SUPFAM" id="SSF51556">
    <property type="entry name" value="Metallo-dependent hydrolases"/>
    <property type="match status" value="1"/>
</dbReference>
<dbReference type="AlphaFoldDB" id="A0A1G9S405"/>
<gene>
    <name evidence="3" type="ORF">SAMN05421813_10955</name>
</gene>
<proteinExistence type="predicted"/>
<protein>
    <recommendedName>
        <fullName evidence="2">Amidohydrolase-related domain-containing protein</fullName>
    </recommendedName>
</protein>
<dbReference type="Proteomes" id="UP000199226">
    <property type="component" value="Unassembled WGS sequence"/>
</dbReference>
<dbReference type="PANTHER" id="PTHR21240">
    <property type="entry name" value="2-AMINO-3-CARBOXYLMUCONATE-6-SEMIALDEHYDE DECARBOXYLASE"/>
    <property type="match status" value="1"/>
</dbReference>
<accession>A0A1G9S405</accession>
<dbReference type="EMBL" id="FNHH01000009">
    <property type="protein sequence ID" value="SDM30020.1"/>
    <property type="molecule type" value="Genomic_DNA"/>
</dbReference>
<organism evidence="3 4">
    <name type="scientific">Daejeonella rubra</name>
    <dbReference type="NCBI Taxonomy" id="990371"/>
    <lineage>
        <taxon>Bacteria</taxon>
        <taxon>Pseudomonadati</taxon>
        <taxon>Bacteroidota</taxon>
        <taxon>Sphingobacteriia</taxon>
        <taxon>Sphingobacteriales</taxon>
        <taxon>Sphingobacteriaceae</taxon>
        <taxon>Daejeonella</taxon>
    </lineage>
</organism>
<dbReference type="Pfam" id="PF04909">
    <property type="entry name" value="Amidohydro_2"/>
    <property type="match status" value="1"/>
</dbReference>
<dbReference type="GO" id="GO:0016787">
    <property type="term" value="F:hydrolase activity"/>
    <property type="evidence" value="ECO:0007669"/>
    <property type="project" value="InterPro"/>
</dbReference>
<evidence type="ECO:0000256" key="1">
    <source>
        <dbReference type="ARBA" id="ARBA00023239"/>
    </source>
</evidence>
<evidence type="ECO:0000313" key="3">
    <source>
        <dbReference type="EMBL" id="SDM30020.1"/>
    </source>
</evidence>
<dbReference type="GO" id="GO:0016831">
    <property type="term" value="F:carboxy-lyase activity"/>
    <property type="evidence" value="ECO:0007669"/>
    <property type="project" value="InterPro"/>
</dbReference>
<evidence type="ECO:0000313" key="4">
    <source>
        <dbReference type="Proteomes" id="UP000199226"/>
    </source>
</evidence>
<dbReference type="STRING" id="990371.SAMN05421813_10955"/>
<feature type="domain" description="Amidohydrolase-related" evidence="2">
    <location>
        <begin position="66"/>
        <end position="277"/>
    </location>
</feature>
<keyword evidence="4" id="KW-1185">Reference proteome</keyword>
<reference evidence="4" key="1">
    <citation type="submission" date="2016-10" db="EMBL/GenBank/DDBJ databases">
        <authorList>
            <person name="Varghese N."/>
            <person name="Submissions S."/>
        </authorList>
    </citation>
    <scope>NUCLEOTIDE SEQUENCE [LARGE SCALE GENOMIC DNA]</scope>
    <source>
        <strain evidence="4">DSM 24536</strain>
    </source>
</reference>
<evidence type="ECO:0000259" key="2">
    <source>
        <dbReference type="Pfam" id="PF04909"/>
    </source>
</evidence>
<name>A0A1G9S405_9SPHI</name>
<dbReference type="InterPro" id="IPR032465">
    <property type="entry name" value="ACMSD"/>
</dbReference>
<keyword evidence="1" id="KW-0456">Lyase</keyword>
<dbReference type="InterPro" id="IPR032466">
    <property type="entry name" value="Metal_Hydrolase"/>
</dbReference>
<dbReference type="GO" id="GO:0019748">
    <property type="term" value="P:secondary metabolic process"/>
    <property type="evidence" value="ECO:0007669"/>
    <property type="project" value="TreeGrafter"/>
</dbReference>
<sequence length="317" mass="35874">MSNLINRRKFVTGTALSAAGILMSDRVLGMHHAGETSDASVTESVASKYNLMKDVMKYRKLDSHVHAHLFDGGPEGNIAFADRLGIDKMFVSLPAYHGVGTPQEFRSFNDLMLKCMKQYPDRLIGQFTANAIYQKESIEEIKRCVDLGMVGLKVYTQLKINDPLFYPIIEKMIDLKMIIHMHAYTQLGLGGYRMKYDTGIRPNTSIPEDFVNIAKRYPEAMFQYAHIGGGGDWEYACKSFVHYPNIYVDTSGSNNPENMIDSAMKLLGEDRLFFGSDNCYYQSVGKILASNLTENQKKKVFFDNYNEILKKSGRNVD</sequence>
<dbReference type="InterPro" id="IPR006680">
    <property type="entry name" value="Amidohydro-rel"/>
</dbReference>